<dbReference type="EMBL" id="PGFJ01000002">
    <property type="protein sequence ID" value="PJJ79443.1"/>
    <property type="molecule type" value="Genomic_DNA"/>
</dbReference>
<evidence type="ECO:0000256" key="7">
    <source>
        <dbReference type="PIRSR" id="PIRSR600715-1"/>
    </source>
</evidence>
<feature type="transmembrane region" description="Helical" evidence="8">
    <location>
        <begin position="257"/>
        <end position="280"/>
    </location>
</feature>
<reference evidence="9 10" key="1">
    <citation type="submission" date="2017-11" db="EMBL/GenBank/DDBJ databases">
        <title>Genomic Encyclopedia of Archaeal and Bacterial Type Strains, Phase II (KMG-II): From Individual Species to Whole Genera.</title>
        <authorList>
            <person name="Goeker M."/>
        </authorList>
    </citation>
    <scope>NUCLEOTIDE SEQUENCE [LARGE SCALE GENOMIC DNA]</scope>
    <source>
        <strain evidence="9 10">DSM 28175</strain>
    </source>
</reference>
<dbReference type="GO" id="GO:0046872">
    <property type="term" value="F:metal ion binding"/>
    <property type="evidence" value="ECO:0007669"/>
    <property type="project" value="UniProtKB-KW"/>
</dbReference>
<evidence type="ECO:0000256" key="2">
    <source>
        <dbReference type="ARBA" id="ARBA00022475"/>
    </source>
</evidence>
<comment type="caution">
    <text evidence="9">The sequence shown here is derived from an EMBL/GenBank/DDBJ whole genome shotgun (WGS) entry which is preliminary data.</text>
</comment>
<feature type="transmembrane region" description="Helical" evidence="8">
    <location>
        <begin position="301"/>
        <end position="325"/>
    </location>
</feature>
<feature type="transmembrane region" description="Helical" evidence="8">
    <location>
        <begin position="55"/>
        <end position="77"/>
    </location>
</feature>
<evidence type="ECO:0000313" key="10">
    <source>
        <dbReference type="Proteomes" id="UP000242687"/>
    </source>
</evidence>
<dbReference type="AlphaFoldDB" id="A0A2H9VMB2"/>
<evidence type="ECO:0000313" key="9">
    <source>
        <dbReference type="EMBL" id="PJJ79443.1"/>
    </source>
</evidence>
<dbReference type="InterPro" id="IPR018480">
    <property type="entry name" value="PNAcMuramoyl-5peptid_Trfase_CS"/>
</dbReference>
<feature type="binding site" evidence="7">
    <location>
        <position position="222"/>
    </location>
    <ligand>
        <name>Mg(2+)</name>
        <dbReference type="ChEBI" id="CHEBI:18420"/>
    </ligand>
</feature>
<dbReference type="OrthoDB" id="9783652at2"/>
<dbReference type="Pfam" id="PF00953">
    <property type="entry name" value="Glycos_transf_4"/>
    <property type="match status" value="1"/>
</dbReference>
<feature type="transmembrane region" description="Helical" evidence="8">
    <location>
        <begin position="218"/>
        <end position="237"/>
    </location>
</feature>
<dbReference type="GO" id="GO:0071555">
    <property type="term" value="P:cell wall organization"/>
    <property type="evidence" value="ECO:0007669"/>
    <property type="project" value="TreeGrafter"/>
</dbReference>
<dbReference type="PROSITE" id="PS01348">
    <property type="entry name" value="MRAY_2"/>
    <property type="match status" value="1"/>
</dbReference>
<dbReference type="CDD" id="cd06853">
    <property type="entry name" value="GT_WecA_like"/>
    <property type="match status" value="1"/>
</dbReference>
<keyword evidence="5 8" id="KW-1133">Transmembrane helix</keyword>
<feature type="transmembrane region" description="Helical" evidence="8">
    <location>
        <begin position="170"/>
        <end position="188"/>
    </location>
</feature>
<feature type="transmembrane region" description="Helical" evidence="8">
    <location>
        <begin position="12"/>
        <end position="34"/>
    </location>
</feature>
<dbReference type="GO" id="GO:0009103">
    <property type="term" value="P:lipopolysaccharide biosynthetic process"/>
    <property type="evidence" value="ECO:0007669"/>
    <property type="project" value="TreeGrafter"/>
</dbReference>
<feature type="transmembrane region" description="Helical" evidence="8">
    <location>
        <begin position="194"/>
        <end position="211"/>
    </location>
</feature>
<evidence type="ECO:0000256" key="5">
    <source>
        <dbReference type="ARBA" id="ARBA00022989"/>
    </source>
</evidence>
<protein>
    <submittedName>
        <fullName evidence="9">UDP-N-acetylmuramyl pentapeptide phosphotransferase/UDP-N-acetylglucosamine-1-phosphate transferase</fullName>
    </submittedName>
</protein>
<gene>
    <name evidence="9" type="ORF">CLV57_2577</name>
</gene>
<evidence type="ECO:0000256" key="4">
    <source>
        <dbReference type="ARBA" id="ARBA00022692"/>
    </source>
</evidence>
<keyword evidence="7" id="KW-0460">Magnesium</keyword>
<keyword evidence="2" id="KW-1003">Cell membrane</keyword>
<feature type="transmembrane region" description="Helical" evidence="8">
    <location>
        <begin position="331"/>
        <end position="352"/>
    </location>
</feature>
<dbReference type="PANTHER" id="PTHR22926:SF3">
    <property type="entry name" value="UNDECAPRENYL-PHOSPHATE ALPHA-N-ACETYLGLUCOSAMINYL 1-PHOSPHATE TRANSFERASE"/>
    <property type="match status" value="1"/>
</dbReference>
<dbReference type="GO" id="GO:0016780">
    <property type="term" value="F:phosphotransferase activity, for other substituted phosphate groups"/>
    <property type="evidence" value="ECO:0007669"/>
    <property type="project" value="InterPro"/>
</dbReference>
<dbReference type="PANTHER" id="PTHR22926">
    <property type="entry name" value="PHOSPHO-N-ACETYLMURAMOYL-PENTAPEPTIDE-TRANSFERASE"/>
    <property type="match status" value="1"/>
</dbReference>
<dbReference type="GO" id="GO:0044038">
    <property type="term" value="P:cell wall macromolecule biosynthetic process"/>
    <property type="evidence" value="ECO:0007669"/>
    <property type="project" value="TreeGrafter"/>
</dbReference>
<dbReference type="Proteomes" id="UP000242687">
    <property type="component" value="Unassembled WGS sequence"/>
</dbReference>
<keyword evidence="10" id="KW-1185">Reference proteome</keyword>
<evidence type="ECO:0000256" key="3">
    <source>
        <dbReference type="ARBA" id="ARBA00022679"/>
    </source>
</evidence>
<organism evidence="9 10">
    <name type="scientific">Mucilaginibacter auburnensis</name>
    <dbReference type="NCBI Taxonomy" id="1457233"/>
    <lineage>
        <taxon>Bacteria</taxon>
        <taxon>Pseudomonadati</taxon>
        <taxon>Bacteroidota</taxon>
        <taxon>Sphingobacteriia</taxon>
        <taxon>Sphingobacteriales</taxon>
        <taxon>Sphingobacteriaceae</taxon>
        <taxon>Mucilaginibacter</taxon>
    </lineage>
</organism>
<comment type="cofactor">
    <cofactor evidence="7">
        <name>Mg(2+)</name>
        <dbReference type="ChEBI" id="CHEBI:18420"/>
    </cofactor>
</comment>
<evidence type="ECO:0000256" key="8">
    <source>
        <dbReference type="SAM" id="Phobius"/>
    </source>
</evidence>
<feature type="transmembrane region" description="Helical" evidence="8">
    <location>
        <begin position="141"/>
        <end position="163"/>
    </location>
</feature>
<keyword evidence="4 8" id="KW-0812">Transmembrane</keyword>
<keyword evidence="7" id="KW-0479">Metal-binding</keyword>
<evidence type="ECO:0000256" key="1">
    <source>
        <dbReference type="ARBA" id="ARBA00004651"/>
    </source>
</evidence>
<keyword evidence="6 8" id="KW-0472">Membrane</keyword>
<evidence type="ECO:0000256" key="6">
    <source>
        <dbReference type="ARBA" id="ARBA00023136"/>
    </source>
</evidence>
<comment type="subcellular location">
    <subcellularLocation>
        <location evidence="1">Cell membrane</location>
        <topology evidence="1">Multi-pass membrane protein</topology>
    </subcellularLocation>
</comment>
<dbReference type="RefSeq" id="WP_100341781.1">
    <property type="nucleotide sequence ID" value="NZ_PGFJ01000002.1"/>
</dbReference>
<dbReference type="GO" id="GO:0005886">
    <property type="term" value="C:plasma membrane"/>
    <property type="evidence" value="ECO:0007669"/>
    <property type="project" value="UniProtKB-SubCell"/>
</dbReference>
<keyword evidence="3 9" id="KW-0808">Transferase</keyword>
<feature type="transmembrane region" description="Helical" evidence="8">
    <location>
        <begin position="111"/>
        <end position="129"/>
    </location>
</feature>
<name>A0A2H9VMB2_9SPHI</name>
<accession>A0A2H9VMB2</accession>
<proteinExistence type="predicted"/>
<feature type="transmembrane region" description="Helical" evidence="8">
    <location>
        <begin position="83"/>
        <end position="99"/>
    </location>
</feature>
<dbReference type="InterPro" id="IPR000715">
    <property type="entry name" value="Glycosyl_transferase_4"/>
</dbReference>
<feature type="binding site" evidence="7">
    <location>
        <position position="162"/>
    </location>
    <ligand>
        <name>Mg(2+)</name>
        <dbReference type="ChEBI" id="CHEBI:18420"/>
    </ligand>
</feature>
<sequence>MPELLLNNHFYYFVFIFLCAFACSWAVIPSILHVARARHLYDDIGHFRKQHDHGIPRLGGVAIFISFALSALFCSIIDYKFPVAYILAAAIILFIMGLKDDLSGVNPSTKLFIQVIAALILVLWGNIRLTSMYGVLDVYELPYTLSCILSVLVIILVINAFNLIDGIDGLAGVTGIITHVSFAALFSYTHHYNLALISIIMVGAILGFLRFNLTPAKIFMGDTGSLFIGLISVIMAIEFIESNKVSVVNTYEIYSAPALAIAILIGPIFDTLRIFFIRIVKGVGPFTADRNHIHHRMLRLGFNHMQTTFILAAINVLSIAVTLLFSTLGNYTLIILIFLISMLFNWLITFLIRSKERENLALRNLFV</sequence>